<evidence type="ECO:0000259" key="1">
    <source>
        <dbReference type="Pfam" id="PF13577"/>
    </source>
</evidence>
<dbReference type="Pfam" id="PF13577">
    <property type="entry name" value="SnoaL_4"/>
    <property type="match status" value="1"/>
</dbReference>
<dbReference type="Gene3D" id="3.10.450.50">
    <property type="match status" value="1"/>
</dbReference>
<comment type="caution">
    <text evidence="2">The sequence shown here is derived from an EMBL/GenBank/DDBJ whole genome shotgun (WGS) entry which is preliminary data.</text>
</comment>
<dbReference type="AlphaFoldDB" id="A0AAE3NCX6"/>
<protein>
    <submittedName>
        <fullName evidence="2">Nuclear transport factor 2 family protein</fullName>
    </submittedName>
</protein>
<dbReference type="EMBL" id="JAIVEX010000002">
    <property type="protein sequence ID" value="MDB0520817.1"/>
    <property type="molecule type" value="Genomic_DNA"/>
</dbReference>
<dbReference type="Proteomes" id="UP001143674">
    <property type="component" value="Unassembled WGS sequence"/>
</dbReference>
<proteinExistence type="predicted"/>
<dbReference type="InterPro" id="IPR037401">
    <property type="entry name" value="SnoaL-like"/>
</dbReference>
<accession>A0AAE3NCX6</accession>
<reference evidence="2" key="1">
    <citation type="submission" date="2021-09" db="EMBL/GenBank/DDBJ databases">
        <title>Genomic analysis of Ralstonia spp.</title>
        <authorList>
            <person name="Aburjaile F."/>
            <person name="Ariute J.C."/>
            <person name="Pais A.K.L."/>
            <person name="Albuquerque G.M.R."/>
            <person name="Silva A.M.F."/>
            <person name="Brenig B."/>
            <person name="Azevedo V."/>
            <person name="Matiuzzi M."/>
            <person name="Ramos R."/>
            <person name="Goes-Neto A."/>
            <person name="Soares S."/>
            <person name="Iseppon A.M.B."/>
            <person name="Souza E."/>
            <person name="Gama M."/>
        </authorList>
    </citation>
    <scope>NUCLEOTIDE SEQUENCE</scope>
    <source>
        <strain evidence="2">B4</strain>
    </source>
</reference>
<dbReference type="InterPro" id="IPR032710">
    <property type="entry name" value="NTF2-like_dom_sf"/>
</dbReference>
<dbReference type="RefSeq" id="WP_184852404.1">
    <property type="nucleotide sequence ID" value="NZ_JABZEH010000002.1"/>
</dbReference>
<organism evidence="2 3">
    <name type="scientific">Ralstonia solanacearum</name>
    <name type="common">Pseudomonas solanacearum</name>
    <dbReference type="NCBI Taxonomy" id="305"/>
    <lineage>
        <taxon>Bacteria</taxon>
        <taxon>Pseudomonadati</taxon>
        <taxon>Pseudomonadota</taxon>
        <taxon>Betaproteobacteria</taxon>
        <taxon>Burkholderiales</taxon>
        <taxon>Burkholderiaceae</taxon>
        <taxon>Ralstonia</taxon>
        <taxon>Ralstonia solanacearum species complex</taxon>
    </lineage>
</organism>
<gene>
    <name evidence="2" type="ORF">LBW55_04210</name>
</gene>
<sequence length="145" mass="16768">MPWHRIPNSKLETTDEQTIAEAWFRYAWALNQTDYALFERSFSEDVEAELTPMGRGKGRRTLVGTLKAFRMPWPWMKHYGEPIQIDIEDGRRSAKMILGRIMPGQTQTPEGKRMYGACYRIEALRDAAASWRISLMESVPGWISA</sequence>
<dbReference type="SUPFAM" id="SSF54427">
    <property type="entry name" value="NTF2-like"/>
    <property type="match status" value="1"/>
</dbReference>
<feature type="domain" description="SnoaL-like" evidence="1">
    <location>
        <begin position="12"/>
        <end position="136"/>
    </location>
</feature>
<name>A0AAE3NCX6_RALSL</name>
<evidence type="ECO:0000313" key="3">
    <source>
        <dbReference type="Proteomes" id="UP001143674"/>
    </source>
</evidence>
<evidence type="ECO:0000313" key="2">
    <source>
        <dbReference type="EMBL" id="MDB0520817.1"/>
    </source>
</evidence>